<dbReference type="AlphaFoldDB" id="A0A0F9DCJ7"/>
<sequence>MTSPFGAIVEQLLKEASGSIPYNLPEESIYLESVRGLRDELDSIVAGDSGFVIDTSTIDHDTLLNFDQDEHFLKSDIKASDVTMAVVGTPAFTTVQHIQDVFHSSGWISGGILSDDGSQNIDVTAGEGLLRATDSRTVQLLFADWADSDTNAISDGTAKFVGIEYNAGSPQVVVKATNTWDYNTDFPIGSVVREGTTLHISQAEHAIGDHANFMIQRLYEVQKFARDNITGGLILGEDGANR</sequence>
<proteinExistence type="predicted"/>
<protein>
    <submittedName>
        <fullName evidence="1">Uncharacterized protein</fullName>
    </submittedName>
</protein>
<feature type="non-terminal residue" evidence="1">
    <location>
        <position position="242"/>
    </location>
</feature>
<dbReference type="EMBL" id="LAZR01040036">
    <property type="protein sequence ID" value="KKL15516.1"/>
    <property type="molecule type" value="Genomic_DNA"/>
</dbReference>
<evidence type="ECO:0000313" key="1">
    <source>
        <dbReference type="EMBL" id="KKL15516.1"/>
    </source>
</evidence>
<name>A0A0F9DCJ7_9ZZZZ</name>
<reference evidence="1" key="1">
    <citation type="journal article" date="2015" name="Nature">
        <title>Complex archaea that bridge the gap between prokaryotes and eukaryotes.</title>
        <authorList>
            <person name="Spang A."/>
            <person name="Saw J.H."/>
            <person name="Jorgensen S.L."/>
            <person name="Zaremba-Niedzwiedzka K."/>
            <person name="Martijn J."/>
            <person name="Lind A.E."/>
            <person name="van Eijk R."/>
            <person name="Schleper C."/>
            <person name="Guy L."/>
            <person name="Ettema T.J."/>
        </authorList>
    </citation>
    <scope>NUCLEOTIDE SEQUENCE</scope>
</reference>
<gene>
    <name evidence="1" type="ORF">LCGC14_2504800</name>
</gene>
<organism evidence="1">
    <name type="scientific">marine sediment metagenome</name>
    <dbReference type="NCBI Taxonomy" id="412755"/>
    <lineage>
        <taxon>unclassified sequences</taxon>
        <taxon>metagenomes</taxon>
        <taxon>ecological metagenomes</taxon>
    </lineage>
</organism>
<comment type="caution">
    <text evidence="1">The sequence shown here is derived from an EMBL/GenBank/DDBJ whole genome shotgun (WGS) entry which is preliminary data.</text>
</comment>
<accession>A0A0F9DCJ7</accession>